<protein>
    <submittedName>
        <fullName evidence="2">Uncharacterized protein</fullName>
    </submittedName>
</protein>
<evidence type="ECO:0000313" key="2">
    <source>
        <dbReference type="EMBL" id="KAL3856359.1"/>
    </source>
</evidence>
<reference evidence="2 3" key="1">
    <citation type="submission" date="2024-11" db="EMBL/GenBank/DDBJ databases">
        <title>Chromosome-level genome assembly of the freshwater bivalve Anodonta woodiana.</title>
        <authorList>
            <person name="Chen X."/>
        </authorList>
    </citation>
    <scope>NUCLEOTIDE SEQUENCE [LARGE SCALE GENOMIC DNA]</scope>
    <source>
        <strain evidence="2">MN2024</strain>
        <tissue evidence="2">Gills</tissue>
    </source>
</reference>
<feature type="compositionally biased region" description="Polar residues" evidence="1">
    <location>
        <begin position="295"/>
        <end position="309"/>
    </location>
</feature>
<feature type="compositionally biased region" description="Basic and acidic residues" evidence="1">
    <location>
        <begin position="598"/>
        <end position="612"/>
    </location>
</feature>
<feature type="region of interest" description="Disordered" evidence="1">
    <location>
        <begin position="278"/>
        <end position="329"/>
    </location>
</feature>
<keyword evidence="3" id="KW-1185">Reference proteome</keyword>
<feature type="compositionally biased region" description="Polar residues" evidence="1">
    <location>
        <begin position="633"/>
        <end position="646"/>
    </location>
</feature>
<name>A0ABD3V3X0_SINWO</name>
<feature type="region of interest" description="Disordered" evidence="1">
    <location>
        <begin position="575"/>
        <end position="687"/>
    </location>
</feature>
<evidence type="ECO:0000313" key="3">
    <source>
        <dbReference type="Proteomes" id="UP001634394"/>
    </source>
</evidence>
<sequence length="700" mass="77281">MSNLYTTIRPRHLRALEDSDSDGECPKWVRHTIKSETLPFPGPKGIGSVDIHKRYGSLTDMSELESGETHIESVQLTLHRSVSFNLQDREKGSGSGRTLDGKERKLPSALGTASGALKGILTKNKRLLPAQPDSSRIRRLLDRHGAINVPNVSNGDIPERKDNETKLNIGPGIKPTEEDNQNGKDPHPDNVSKLKSYIELPAVGKLNVQDIPIESNTGGIQSTSEDITLKQRDNSENTKRTVLGELVRERTLYEFNNLGFANVVDWCSKTSKTMSVVSEASSGSKMFKDEVRSPSPKSNITWDRSSSGYSSDERGDPRSPPPPKDVVPHFITQTQGSLSTDTLVRHIEEELTINEHSCWPPESNISQPTSFTGGRRILENKNVSSPSSLVHKSSEDDMPKVIDNEGFVYVNFHSRAEPLNADAYEKQKPSREPSPSGFTKGILLRKPAATQGSAGAGQQKIQYRKSFSEAMIHLKQNNGRPNMEKKSSSLSVCGKALNPGQGDAFNVVSIEAERTPTVNEFRGKCWEKEGTETSTGISPIIVDDAAGEKEQLESLCDIPISQEKDKNDQIKIARRHMTSFRNPKDLKNISLNSTASLPKDEDIRRSLQEMKSPRRRSTSSKNTPIKGRHAIQVPSNSTIQEGTSKNDQQDGKQGIKFFGKKMWRAPSGQPEGADPRPFSPFGGTLPPSKIKKKQIVEVLV</sequence>
<dbReference type="Proteomes" id="UP001634394">
    <property type="component" value="Unassembled WGS sequence"/>
</dbReference>
<comment type="caution">
    <text evidence="2">The sequence shown here is derived from an EMBL/GenBank/DDBJ whole genome shotgun (WGS) entry which is preliminary data.</text>
</comment>
<feature type="region of interest" description="Disordered" evidence="1">
    <location>
        <begin position="151"/>
        <end position="190"/>
    </location>
</feature>
<dbReference type="EMBL" id="JBJQND010000013">
    <property type="protein sequence ID" value="KAL3856359.1"/>
    <property type="molecule type" value="Genomic_DNA"/>
</dbReference>
<accession>A0ABD3V3X0</accession>
<dbReference type="AlphaFoldDB" id="A0ABD3V3X0"/>
<organism evidence="2 3">
    <name type="scientific">Sinanodonta woodiana</name>
    <name type="common">Chinese pond mussel</name>
    <name type="synonym">Anodonta woodiana</name>
    <dbReference type="NCBI Taxonomy" id="1069815"/>
    <lineage>
        <taxon>Eukaryota</taxon>
        <taxon>Metazoa</taxon>
        <taxon>Spiralia</taxon>
        <taxon>Lophotrochozoa</taxon>
        <taxon>Mollusca</taxon>
        <taxon>Bivalvia</taxon>
        <taxon>Autobranchia</taxon>
        <taxon>Heteroconchia</taxon>
        <taxon>Palaeoheterodonta</taxon>
        <taxon>Unionida</taxon>
        <taxon>Unionoidea</taxon>
        <taxon>Unionidae</taxon>
        <taxon>Unioninae</taxon>
        <taxon>Sinanodonta</taxon>
    </lineage>
</organism>
<feature type="compositionally biased region" description="Basic and acidic residues" evidence="1">
    <location>
        <begin position="175"/>
        <end position="190"/>
    </location>
</feature>
<gene>
    <name evidence="2" type="ORF">ACJMK2_011127</name>
</gene>
<proteinExistence type="predicted"/>
<evidence type="ECO:0000256" key="1">
    <source>
        <dbReference type="SAM" id="MobiDB-lite"/>
    </source>
</evidence>